<dbReference type="InterPro" id="IPR001242">
    <property type="entry name" value="Condensation_dom"/>
</dbReference>
<evidence type="ECO:0000313" key="3">
    <source>
        <dbReference type="Proteomes" id="UP000675880"/>
    </source>
</evidence>
<dbReference type="InterPro" id="IPR023213">
    <property type="entry name" value="CAT-like_dom_sf"/>
</dbReference>
<dbReference type="EMBL" id="CAJNBJ010000007">
    <property type="protein sequence ID" value="CAE6741565.1"/>
    <property type="molecule type" value="Genomic_DNA"/>
</dbReference>
<feature type="domain" description="Condensation" evidence="1">
    <location>
        <begin position="50"/>
        <end position="487"/>
    </location>
</feature>
<dbReference type="Proteomes" id="UP000675880">
    <property type="component" value="Unassembled WGS sequence"/>
</dbReference>
<dbReference type="CDD" id="cd19534">
    <property type="entry name" value="E_NRPS"/>
    <property type="match status" value="1"/>
</dbReference>
<dbReference type="PANTHER" id="PTHR45398:SF1">
    <property type="entry name" value="ENZYME, PUTATIVE (JCVI)-RELATED"/>
    <property type="match status" value="1"/>
</dbReference>
<evidence type="ECO:0000313" key="2">
    <source>
        <dbReference type="EMBL" id="CAE6741565.1"/>
    </source>
</evidence>
<dbReference type="PANTHER" id="PTHR45398">
    <property type="match status" value="1"/>
</dbReference>
<organism evidence="2 3">
    <name type="scientific">Nitrospira defluvii</name>
    <dbReference type="NCBI Taxonomy" id="330214"/>
    <lineage>
        <taxon>Bacteria</taxon>
        <taxon>Pseudomonadati</taxon>
        <taxon>Nitrospirota</taxon>
        <taxon>Nitrospiria</taxon>
        <taxon>Nitrospirales</taxon>
        <taxon>Nitrospiraceae</taxon>
        <taxon>Nitrospira</taxon>
    </lineage>
</organism>
<dbReference type="NCBIfam" id="TIGR01720">
    <property type="entry name" value="NRPS-para261"/>
    <property type="match status" value="1"/>
</dbReference>
<sequence length="519" mass="57408">MIAQAKDVGLLLTPRQLFQQQTIEALAAVVIRESVAAPVIHAEQGLVSGPLPMTPAQLWWFEQQLSELHHWNQSLMVTISGQPDRARLARALGLLLERHDALRIRIDLSNGPMARIEAAVPSEELFTCIDLREMSDEASTEAIAGEAERYQQSLHLERGPLFRAILFDLGPERPSRLLLIAHHLVVDGVSWRIVLEDLERAYLAGEEHQTAFPSKTTSIKQWTEAAQALAKSGALSREAAFWNEQDQPGDLSIPLDDPAGARTEASAETCHLSFSREETEALLRQAPAAYKTQVNDLLLTALVQAFHQWTGEDRLLLDLEGHGRESVVPGTDLSRTVGWFTSMFPLLLRRPDGSTADIVKGIKEQVRAIPSGGVGYGLLRYLAHTPQGERLRHQTAPQVCFNYLGQLDRGGPEQGLFGLASEPTGREHGASNRMPYELAINADVTDGRLTMMWTYSGARFMRATVEMLAASYRRCLCELIAHCCAADAGGYTPSDFPDVQIDQDALDNILETMERSHAR</sequence>
<dbReference type="SUPFAM" id="SSF52777">
    <property type="entry name" value="CoA-dependent acyltransferases"/>
    <property type="match status" value="2"/>
</dbReference>
<reference evidence="2 3" key="1">
    <citation type="submission" date="2021-02" db="EMBL/GenBank/DDBJ databases">
        <authorList>
            <person name="Han P."/>
        </authorList>
    </citation>
    <scope>NUCLEOTIDE SEQUENCE [LARGE SCALE GENOMIC DNA]</scope>
    <source>
        <strain evidence="2">Candidatus Nitrospira sp. ZN2</strain>
    </source>
</reference>
<accession>A0ABM8RA21</accession>
<dbReference type="Gene3D" id="3.30.559.30">
    <property type="entry name" value="Nonribosomal peptide synthetase, condensation domain"/>
    <property type="match status" value="1"/>
</dbReference>
<proteinExistence type="predicted"/>
<keyword evidence="3" id="KW-1185">Reference proteome</keyword>
<comment type="caution">
    <text evidence="2">The sequence shown here is derived from an EMBL/GenBank/DDBJ whole genome shotgun (WGS) entry which is preliminary data.</text>
</comment>
<dbReference type="Gene3D" id="3.30.559.10">
    <property type="entry name" value="Chloramphenicol acetyltransferase-like domain"/>
    <property type="match status" value="1"/>
</dbReference>
<evidence type="ECO:0000259" key="1">
    <source>
        <dbReference type="Pfam" id="PF00668"/>
    </source>
</evidence>
<dbReference type="InterPro" id="IPR010060">
    <property type="entry name" value="NRPS_synth"/>
</dbReference>
<name>A0ABM8RA21_9BACT</name>
<protein>
    <submittedName>
        <fullName evidence="2">Non-ribosomal peptide synthetase</fullName>
    </submittedName>
</protein>
<gene>
    <name evidence="2" type="ORF">NSPZN2_150001</name>
</gene>
<dbReference type="Pfam" id="PF00668">
    <property type="entry name" value="Condensation"/>
    <property type="match status" value="1"/>
</dbReference>